<evidence type="ECO:0000259" key="1">
    <source>
        <dbReference type="PROSITE" id="PS50181"/>
    </source>
</evidence>
<dbReference type="PROSITE" id="PS50181">
    <property type="entry name" value="FBOX"/>
    <property type="match status" value="1"/>
</dbReference>
<feature type="domain" description="F-box" evidence="1">
    <location>
        <begin position="6"/>
        <end position="41"/>
    </location>
</feature>
<dbReference type="EMBL" id="JBBCAQ010000003">
    <property type="protein sequence ID" value="KAK7604788.1"/>
    <property type="molecule type" value="Genomic_DNA"/>
</dbReference>
<name>A0AAN9Y953_9HEMI</name>
<dbReference type="Pfam" id="PF12937">
    <property type="entry name" value="F-box-like"/>
    <property type="match status" value="1"/>
</dbReference>
<organism evidence="2 3">
    <name type="scientific">Parthenolecanium corni</name>
    <dbReference type="NCBI Taxonomy" id="536013"/>
    <lineage>
        <taxon>Eukaryota</taxon>
        <taxon>Metazoa</taxon>
        <taxon>Ecdysozoa</taxon>
        <taxon>Arthropoda</taxon>
        <taxon>Hexapoda</taxon>
        <taxon>Insecta</taxon>
        <taxon>Pterygota</taxon>
        <taxon>Neoptera</taxon>
        <taxon>Paraneoptera</taxon>
        <taxon>Hemiptera</taxon>
        <taxon>Sternorrhyncha</taxon>
        <taxon>Coccoidea</taxon>
        <taxon>Coccidae</taxon>
        <taxon>Parthenolecanium</taxon>
    </lineage>
</organism>
<comment type="caution">
    <text evidence="2">The sequence shown here is derived from an EMBL/GenBank/DDBJ whole genome shotgun (WGS) entry which is preliminary data.</text>
</comment>
<dbReference type="CDD" id="cd09917">
    <property type="entry name" value="F-box_SF"/>
    <property type="match status" value="1"/>
</dbReference>
<protein>
    <recommendedName>
        <fullName evidence="1">F-box domain-containing protein</fullName>
    </recommendedName>
</protein>
<dbReference type="InterPro" id="IPR032675">
    <property type="entry name" value="LRR_dom_sf"/>
</dbReference>
<dbReference type="AlphaFoldDB" id="A0AAN9Y953"/>
<dbReference type="InterPro" id="IPR036047">
    <property type="entry name" value="F-box-like_dom_sf"/>
</dbReference>
<dbReference type="Gene3D" id="3.80.10.10">
    <property type="entry name" value="Ribonuclease Inhibitor"/>
    <property type="match status" value="1"/>
</dbReference>
<dbReference type="InterPro" id="IPR001810">
    <property type="entry name" value="F-box_dom"/>
</dbReference>
<dbReference type="SUPFAM" id="SSF52047">
    <property type="entry name" value="RNI-like"/>
    <property type="match status" value="1"/>
</dbReference>
<keyword evidence="3" id="KW-1185">Reference proteome</keyword>
<sequence>MSYAAETSILNLPDEILYKLFEYLPLEDKKHVRLSCGRFYQACNRVGIQRKEEMVFYGNIRTDKAIQLLSHSERKLWNIKMNGGHFENPRILKFFEKRGAQIASLTINNCEFYPTLVKRIVECCENLQSAEFVFSSTMEPKYYEIFFADFKALEKDGVVCQNVTSLTLDLPQSWELNLSLTNGKILAFFAVFPNVRNLALTIEIDEYFDDSSKICPVIPEGCLVFSCIEECVQKVSHQLEKLSLHFNYNVGKSYASIEMLNKIAAINMENLKELSLSSIDLWDGSVRNPFSKFKHLCHLDCLLGDEDNGSHSTFIQLLLSTATELRTLLVKTTSGFFMRKECFRALVKSRLETLTFHTIENIYEDYGDSVIGDFESFLLEGSLAPNHTVRLLRVLSNFYSLFLFTKYFRGLRRLKIGEVAGDISRASPESLLILRNIFQIKLRTLELHNCINLTHQNCSTVEFNLLLQWLVKYEQHFSPRPFDNLTCLHILEQTNLALCEFLLTNFAFPKLRSLFIETSVMSAGRNCNFKIIWQAVQKLTQLESLQIRWGSQTTFKQWVTLCGALPKLRHFIVTECNSQPFSKFEYVKLFEINPSLRSIHILKQNSVCGMFFKDLILNTVVVKMWASDYPIYHPIISEGIPHYYEKENYLRT</sequence>
<accession>A0AAN9Y953</accession>
<gene>
    <name evidence="2" type="ORF">V9T40_005974</name>
</gene>
<dbReference type="SUPFAM" id="SSF81383">
    <property type="entry name" value="F-box domain"/>
    <property type="match status" value="1"/>
</dbReference>
<evidence type="ECO:0000313" key="2">
    <source>
        <dbReference type="EMBL" id="KAK7604788.1"/>
    </source>
</evidence>
<proteinExistence type="predicted"/>
<reference evidence="2 3" key="1">
    <citation type="submission" date="2024-03" db="EMBL/GenBank/DDBJ databases">
        <title>Adaptation during the transition from Ophiocordyceps entomopathogen to insect associate is accompanied by gene loss and intensified selection.</title>
        <authorList>
            <person name="Ward C.M."/>
            <person name="Onetto C.A."/>
            <person name="Borneman A.R."/>
        </authorList>
    </citation>
    <scope>NUCLEOTIDE SEQUENCE [LARGE SCALE GENOMIC DNA]</scope>
    <source>
        <strain evidence="2">AWRI1</strain>
        <tissue evidence="2">Single Adult Female</tissue>
    </source>
</reference>
<dbReference type="Proteomes" id="UP001367676">
    <property type="component" value="Unassembled WGS sequence"/>
</dbReference>
<evidence type="ECO:0000313" key="3">
    <source>
        <dbReference type="Proteomes" id="UP001367676"/>
    </source>
</evidence>